<evidence type="ECO:0000313" key="8">
    <source>
        <dbReference type="Proteomes" id="UP000542776"/>
    </source>
</evidence>
<dbReference type="PANTHER" id="PTHR30482:SF10">
    <property type="entry name" value="HIGH-AFFINITY BRANCHED-CHAIN AMINO ACID TRANSPORT PROTEIN BRAE"/>
    <property type="match status" value="1"/>
</dbReference>
<evidence type="ECO:0000256" key="6">
    <source>
        <dbReference type="SAM" id="Phobius"/>
    </source>
</evidence>
<keyword evidence="8" id="KW-1185">Reference proteome</keyword>
<name>A0A7W6H622_9HYPH</name>
<keyword evidence="2" id="KW-1003">Cell membrane</keyword>
<reference evidence="7 8" key="1">
    <citation type="submission" date="2020-08" db="EMBL/GenBank/DDBJ databases">
        <title>Genomic Encyclopedia of Type Strains, Phase IV (KMG-IV): sequencing the most valuable type-strain genomes for metagenomic binning, comparative biology and taxonomic classification.</title>
        <authorList>
            <person name="Goeker M."/>
        </authorList>
    </citation>
    <scope>NUCLEOTIDE SEQUENCE [LARGE SCALE GENOMIC DNA]</scope>
    <source>
        <strain evidence="7 8">DSM 102238</strain>
    </source>
</reference>
<feature type="transmembrane region" description="Helical" evidence="6">
    <location>
        <begin position="40"/>
        <end position="68"/>
    </location>
</feature>
<dbReference type="AlphaFoldDB" id="A0A7W6H622"/>
<evidence type="ECO:0000256" key="2">
    <source>
        <dbReference type="ARBA" id="ARBA00022475"/>
    </source>
</evidence>
<sequence>MKRVRLLSFVLSAAIAAASGGLYAQFLGILTVDPFYLGMSFITLAMLVVGGMSTLLGAVMGVVGVTVITEILRLFERGSLGVSLPSDSQEIGLGIVMALILVLRPDGLSGGREVRFGLGVR</sequence>
<dbReference type="InterPro" id="IPR001851">
    <property type="entry name" value="ABC_transp_permease"/>
</dbReference>
<evidence type="ECO:0000256" key="1">
    <source>
        <dbReference type="ARBA" id="ARBA00004651"/>
    </source>
</evidence>
<dbReference type="PANTHER" id="PTHR30482">
    <property type="entry name" value="HIGH-AFFINITY BRANCHED-CHAIN AMINO ACID TRANSPORT SYSTEM PERMEASE"/>
    <property type="match status" value="1"/>
</dbReference>
<comment type="caution">
    <text evidence="7">The sequence shown here is derived from an EMBL/GenBank/DDBJ whole genome shotgun (WGS) entry which is preliminary data.</text>
</comment>
<gene>
    <name evidence="7" type="ORF">GGR04_003101</name>
</gene>
<evidence type="ECO:0000256" key="4">
    <source>
        <dbReference type="ARBA" id="ARBA00022989"/>
    </source>
</evidence>
<dbReference type="Pfam" id="PF02653">
    <property type="entry name" value="BPD_transp_2"/>
    <property type="match status" value="1"/>
</dbReference>
<accession>A0A7W6H622</accession>
<keyword evidence="3 6" id="KW-0812">Transmembrane</keyword>
<evidence type="ECO:0000313" key="7">
    <source>
        <dbReference type="EMBL" id="MBB3999242.1"/>
    </source>
</evidence>
<dbReference type="InterPro" id="IPR043428">
    <property type="entry name" value="LivM-like"/>
</dbReference>
<dbReference type="GO" id="GO:0015658">
    <property type="term" value="F:branched-chain amino acid transmembrane transporter activity"/>
    <property type="evidence" value="ECO:0007669"/>
    <property type="project" value="InterPro"/>
</dbReference>
<dbReference type="EMBL" id="JACIEK010000008">
    <property type="protein sequence ID" value="MBB3999242.1"/>
    <property type="molecule type" value="Genomic_DNA"/>
</dbReference>
<keyword evidence="4 6" id="KW-1133">Transmembrane helix</keyword>
<protein>
    <submittedName>
        <fullName evidence="7">ABC-type branched-subunit amino acid transport system permease subunit</fullName>
    </submittedName>
</protein>
<keyword evidence="5 6" id="KW-0472">Membrane</keyword>
<comment type="subcellular location">
    <subcellularLocation>
        <location evidence="1">Cell membrane</location>
        <topology evidence="1">Multi-pass membrane protein</topology>
    </subcellularLocation>
</comment>
<evidence type="ECO:0000256" key="3">
    <source>
        <dbReference type="ARBA" id="ARBA00022692"/>
    </source>
</evidence>
<evidence type="ECO:0000256" key="5">
    <source>
        <dbReference type="ARBA" id="ARBA00023136"/>
    </source>
</evidence>
<proteinExistence type="predicted"/>
<dbReference type="GO" id="GO:0005886">
    <property type="term" value="C:plasma membrane"/>
    <property type="evidence" value="ECO:0007669"/>
    <property type="project" value="UniProtKB-SubCell"/>
</dbReference>
<dbReference type="Proteomes" id="UP000542776">
    <property type="component" value="Unassembled WGS sequence"/>
</dbReference>
<organism evidence="7 8">
    <name type="scientific">Aureimonas pseudogalii</name>
    <dbReference type="NCBI Taxonomy" id="1744844"/>
    <lineage>
        <taxon>Bacteria</taxon>
        <taxon>Pseudomonadati</taxon>
        <taxon>Pseudomonadota</taxon>
        <taxon>Alphaproteobacteria</taxon>
        <taxon>Hyphomicrobiales</taxon>
        <taxon>Aurantimonadaceae</taxon>
        <taxon>Aureimonas</taxon>
    </lineage>
</organism>
<dbReference type="RefSeq" id="WP_183200790.1">
    <property type="nucleotide sequence ID" value="NZ_JACIEK010000008.1"/>
</dbReference>